<sequence>MGGRAFLQILPKASFPRLPTFLYQKIKLRLKARLQTLYTIVEIPAEAPEKVDHGDLDFVVARPVNSRNIVTHDQVREVLGATEVIGLDRTSNYAVLIDNEEWRDYQRTDDGNQIYFQVDVNVCTNEEEVQSILMFHGFGDLGIIIGTIASGCGLSIGTKGMKISNPSPDPPIHLTSSPVAIFHFLGLSTDTWKRGFSTQEAVFKFAASSRFFDPQKLVPRNASKKKAAESRTMYRNFLVWAQEQNPGVDAICQSQDMVEEALVQFGKKDERDLLVRQRYEKEWMKHNFNGKLVAEWTGLGWKGVKVVMDAVRIKVGGESMLIGRRTAELKDLVGQAKDELQLN</sequence>
<proteinExistence type="predicted"/>
<gene>
    <name evidence="1" type="ORF">BJ138DRAFT_1171301</name>
</gene>
<evidence type="ECO:0000313" key="2">
    <source>
        <dbReference type="Proteomes" id="UP000790377"/>
    </source>
</evidence>
<accession>A0ACB8AJR0</accession>
<dbReference type="EMBL" id="MU267631">
    <property type="protein sequence ID" value="KAH7913394.1"/>
    <property type="molecule type" value="Genomic_DNA"/>
</dbReference>
<comment type="caution">
    <text evidence="1">The sequence shown here is derived from an EMBL/GenBank/DDBJ whole genome shotgun (WGS) entry which is preliminary data.</text>
</comment>
<dbReference type="Proteomes" id="UP000790377">
    <property type="component" value="Unassembled WGS sequence"/>
</dbReference>
<organism evidence="1 2">
    <name type="scientific">Hygrophoropsis aurantiaca</name>
    <dbReference type="NCBI Taxonomy" id="72124"/>
    <lineage>
        <taxon>Eukaryota</taxon>
        <taxon>Fungi</taxon>
        <taxon>Dikarya</taxon>
        <taxon>Basidiomycota</taxon>
        <taxon>Agaricomycotina</taxon>
        <taxon>Agaricomycetes</taxon>
        <taxon>Agaricomycetidae</taxon>
        <taxon>Boletales</taxon>
        <taxon>Coniophorineae</taxon>
        <taxon>Hygrophoropsidaceae</taxon>
        <taxon>Hygrophoropsis</taxon>
    </lineage>
</organism>
<protein>
    <submittedName>
        <fullName evidence="1">Uncharacterized protein</fullName>
    </submittedName>
</protein>
<evidence type="ECO:0000313" key="1">
    <source>
        <dbReference type="EMBL" id="KAH7913394.1"/>
    </source>
</evidence>
<keyword evidence="2" id="KW-1185">Reference proteome</keyword>
<reference evidence="1" key="1">
    <citation type="journal article" date="2021" name="New Phytol.">
        <title>Evolutionary innovations through gain and loss of genes in the ectomycorrhizal Boletales.</title>
        <authorList>
            <person name="Wu G."/>
            <person name="Miyauchi S."/>
            <person name="Morin E."/>
            <person name="Kuo A."/>
            <person name="Drula E."/>
            <person name="Varga T."/>
            <person name="Kohler A."/>
            <person name="Feng B."/>
            <person name="Cao Y."/>
            <person name="Lipzen A."/>
            <person name="Daum C."/>
            <person name="Hundley H."/>
            <person name="Pangilinan J."/>
            <person name="Johnson J."/>
            <person name="Barry K."/>
            <person name="LaButti K."/>
            <person name="Ng V."/>
            <person name="Ahrendt S."/>
            <person name="Min B."/>
            <person name="Choi I.G."/>
            <person name="Park H."/>
            <person name="Plett J.M."/>
            <person name="Magnuson J."/>
            <person name="Spatafora J.W."/>
            <person name="Nagy L.G."/>
            <person name="Henrissat B."/>
            <person name="Grigoriev I.V."/>
            <person name="Yang Z.L."/>
            <person name="Xu J."/>
            <person name="Martin F.M."/>
        </authorList>
    </citation>
    <scope>NUCLEOTIDE SEQUENCE</scope>
    <source>
        <strain evidence="1">ATCC 28755</strain>
    </source>
</reference>
<name>A0ACB8AJR0_9AGAM</name>